<dbReference type="EMBL" id="JAPFFK010000019">
    <property type="protein sequence ID" value="KAJ6684757.1"/>
    <property type="molecule type" value="Genomic_DNA"/>
</dbReference>
<evidence type="ECO:0000256" key="1">
    <source>
        <dbReference type="ARBA" id="ARBA00022618"/>
    </source>
</evidence>
<dbReference type="AlphaFoldDB" id="A0A9Q0PB44"/>
<dbReference type="SUPFAM" id="SSF75553">
    <property type="entry name" value="Smc hinge domain"/>
    <property type="match status" value="1"/>
</dbReference>
<dbReference type="PANTHER" id="PTHR18937:SF12">
    <property type="entry name" value="STRUCTURAL MAINTENANCE OF CHROMOSOMES PROTEIN"/>
    <property type="match status" value="1"/>
</dbReference>
<protein>
    <recommendedName>
        <fullName evidence="5">SMC hinge domain-containing protein</fullName>
    </recommendedName>
</protein>
<dbReference type="Gene3D" id="1.20.1060.20">
    <property type="match status" value="1"/>
</dbReference>
<dbReference type="PANTHER" id="PTHR18937">
    <property type="entry name" value="STRUCTURAL MAINTENANCE OF CHROMOSOMES SMC FAMILY MEMBER"/>
    <property type="match status" value="1"/>
</dbReference>
<evidence type="ECO:0000256" key="4">
    <source>
        <dbReference type="ARBA" id="ARBA00023306"/>
    </source>
</evidence>
<accession>A0A9Q0PB44</accession>
<proteinExistence type="predicted"/>
<evidence type="ECO:0000313" key="7">
    <source>
        <dbReference type="Proteomes" id="UP001151532"/>
    </source>
</evidence>
<keyword evidence="3" id="KW-0539">Nucleus</keyword>
<reference evidence="6" key="1">
    <citation type="submission" date="2022-11" db="EMBL/GenBank/DDBJ databases">
        <authorList>
            <person name="Hyden B.L."/>
            <person name="Feng K."/>
            <person name="Yates T."/>
            <person name="Jawdy S."/>
            <person name="Smart L.B."/>
            <person name="Muchero W."/>
        </authorList>
    </citation>
    <scope>NUCLEOTIDE SEQUENCE</scope>
    <source>
        <tissue evidence="6">Shoot tip</tissue>
    </source>
</reference>
<comment type="caution">
    <text evidence="6">The sequence shown here is derived from an EMBL/GenBank/DDBJ whole genome shotgun (WGS) entry which is preliminary data.</text>
</comment>
<name>A0A9Q0PB44_SALPP</name>
<gene>
    <name evidence="6" type="ORF">OIU79_014966</name>
</gene>
<dbReference type="OrthoDB" id="1741918at2759"/>
<keyword evidence="1" id="KW-0132">Cell division</keyword>
<dbReference type="Proteomes" id="UP001151532">
    <property type="component" value="Chromosome 2"/>
</dbReference>
<evidence type="ECO:0000259" key="5">
    <source>
        <dbReference type="Pfam" id="PF06470"/>
    </source>
</evidence>
<dbReference type="InterPro" id="IPR010935">
    <property type="entry name" value="SMC_hinge"/>
</dbReference>
<organism evidence="6 7">
    <name type="scientific">Salix purpurea</name>
    <name type="common">Purple osier willow</name>
    <dbReference type="NCBI Taxonomy" id="77065"/>
    <lineage>
        <taxon>Eukaryota</taxon>
        <taxon>Viridiplantae</taxon>
        <taxon>Streptophyta</taxon>
        <taxon>Embryophyta</taxon>
        <taxon>Tracheophyta</taxon>
        <taxon>Spermatophyta</taxon>
        <taxon>Magnoliopsida</taxon>
        <taxon>eudicotyledons</taxon>
        <taxon>Gunneridae</taxon>
        <taxon>Pentapetalae</taxon>
        <taxon>rosids</taxon>
        <taxon>fabids</taxon>
        <taxon>Malpighiales</taxon>
        <taxon>Salicaceae</taxon>
        <taxon>Saliceae</taxon>
        <taxon>Salix</taxon>
    </lineage>
</organism>
<evidence type="ECO:0000256" key="2">
    <source>
        <dbReference type="ARBA" id="ARBA00022776"/>
    </source>
</evidence>
<dbReference type="InterPro" id="IPR036277">
    <property type="entry name" value="SMC_hinge_sf"/>
</dbReference>
<dbReference type="GO" id="GO:0007062">
    <property type="term" value="P:sister chromatid cohesion"/>
    <property type="evidence" value="ECO:0007669"/>
    <property type="project" value="TreeGrafter"/>
</dbReference>
<dbReference type="GO" id="GO:0051301">
    <property type="term" value="P:cell division"/>
    <property type="evidence" value="ECO:0007669"/>
    <property type="project" value="UniProtKB-KW"/>
</dbReference>
<evidence type="ECO:0000256" key="3">
    <source>
        <dbReference type="ARBA" id="ARBA00023242"/>
    </source>
</evidence>
<reference evidence="6" key="2">
    <citation type="journal article" date="2023" name="Int. J. Mol. Sci.">
        <title>De Novo Assembly and Annotation of 11 Diverse Shrub Willow (Salix) Genomes Reveals Novel Gene Organization in Sex-Linked Regions.</title>
        <authorList>
            <person name="Hyden B."/>
            <person name="Feng K."/>
            <person name="Yates T.B."/>
            <person name="Jawdy S."/>
            <person name="Cereghino C."/>
            <person name="Smart L.B."/>
            <person name="Muchero W."/>
        </authorList>
    </citation>
    <scope>NUCLEOTIDE SEQUENCE</scope>
    <source>
        <tissue evidence="6">Shoot tip</tissue>
    </source>
</reference>
<dbReference type="GO" id="GO:0003677">
    <property type="term" value="F:DNA binding"/>
    <property type="evidence" value="ECO:0007669"/>
    <property type="project" value="TreeGrafter"/>
</dbReference>
<keyword evidence="2" id="KW-0498">Mitosis</keyword>
<keyword evidence="4" id="KW-0131">Cell cycle</keyword>
<sequence>MNLFRLHGRMIDHICRPAQKKYNLAVNVAMGKFMDAVVVEDEKTGERVHQGNFCRHKFNGNDMRCESPPVSVPSFAEMVIKLRIGRLIRNVFQIKSPSG</sequence>
<feature type="domain" description="SMC hinge" evidence="5">
    <location>
        <begin position="7"/>
        <end position="49"/>
    </location>
</feature>
<evidence type="ECO:0000313" key="6">
    <source>
        <dbReference type="EMBL" id="KAJ6684757.1"/>
    </source>
</evidence>
<dbReference type="GO" id="GO:0005634">
    <property type="term" value="C:nucleus"/>
    <property type="evidence" value="ECO:0007669"/>
    <property type="project" value="TreeGrafter"/>
</dbReference>
<dbReference type="GO" id="GO:0005524">
    <property type="term" value="F:ATP binding"/>
    <property type="evidence" value="ECO:0007669"/>
    <property type="project" value="InterPro"/>
</dbReference>
<dbReference type="GO" id="GO:0008278">
    <property type="term" value="C:cohesin complex"/>
    <property type="evidence" value="ECO:0007669"/>
    <property type="project" value="TreeGrafter"/>
</dbReference>
<dbReference type="Pfam" id="PF06470">
    <property type="entry name" value="SMC_hinge"/>
    <property type="match status" value="1"/>
</dbReference>
<keyword evidence="7" id="KW-1185">Reference proteome</keyword>